<evidence type="ECO:0000256" key="8">
    <source>
        <dbReference type="ARBA" id="ARBA00022824"/>
    </source>
</evidence>
<evidence type="ECO:0000256" key="1">
    <source>
        <dbReference type="ARBA" id="ARBA00001974"/>
    </source>
</evidence>
<evidence type="ECO:0000256" key="7">
    <source>
        <dbReference type="ARBA" id="ARBA00022729"/>
    </source>
</evidence>
<accession>A0A9W8IUA7</accession>
<comment type="subcellular location">
    <subcellularLocation>
        <location evidence="2">Endoplasmic reticulum membrane</location>
        <topology evidence="2">Peripheral membrane protein</topology>
        <orientation evidence="2">Lumenal side</orientation>
    </subcellularLocation>
</comment>
<reference evidence="17" key="1">
    <citation type="submission" date="2022-06" db="EMBL/GenBank/DDBJ databases">
        <title>Genome Sequence of Candolleomyces eurysporus.</title>
        <authorList>
            <person name="Buettner E."/>
        </authorList>
    </citation>
    <scope>NUCLEOTIDE SEQUENCE</scope>
    <source>
        <strain evidence="17">VTCC 930004</strain>
    </source>
</reference>
<keyword evidence="7 16" id="KW-0732">Signal</keyword>
<evidence type="ECO:0000256" key="13">
    <source>
        <dbReference type="ARBA" id="ARBA00023157"/>
    </source>
</evidence>
<keyword evidence="5" id="KW-0813">Transport</keyword>
<protein>
    <recommendedName>
        <fullName evidence="19">Endoplasmic oxidoreductin</fullName>
    </recommendedName>
</protein>
<dbReference type="InterPro" id="IPR007266">
    <property type="entry name" value="Ero1"/>
</dbReference>
<dbReference type="SUPFAM" id="SSF110019">
    <property type="entry name" value="ERO1-like"/>
    <property type="match status" value="1"/>
</dbReference>
<comment type="caution">
    <text evidence="17">The sequence shown here is derived from an EMBL/GenBank/DDBJ whole genome shotgun (WGS) entry which is preliminary data.</text>
</comment>
<keyword evidence="11" id="KW-0560">Oxidoreductase</keyword>
<comment type="cofactor">
    <cofactor evidence="1">
        <name>FAD</name>
        <dbReference type="ChEBI" id="CHEBI:57692"/>
    </cofactor>
</comment>
<evidence type="ECO:0008006" key="19">
    <source>
        <dbReference type="Google" id="ProtNLM"/>
    </source>
</evidence>
<dbReference type="InterPro" id="IPR037192">
    <property type="entry name" value="ERO1-like_sf"/>
</dbReference>
<proteinExistence type="inferred from homology"/>
<dbReference type="Pfam" id="PF04137">
    <property type="entry name" value="ERO1"/>
    <property type="match status" value="1"/>
</dbReference>
<keyword evidence="6" id="KW-0285">Flavoprotein</keyword>
<feature type="signal peptide" evidence="16">
    <location>
        <begin position="1"/>
        <end position="25"/>
    </location>
</feature>
<keyword evidence="14" id="KW-0325">Glycoprotein</keyword>
<dbReference type="GO" id="GO:0016972">
    <property type="term" value="F:thiol oxidase activity"/>
    <property type="evidence" value="ECO:0007669"/>
    <property type="project" value="InterPro"/>
</dbReference>
<evidence type="ECO:0000256" key="4">
    <source>
        <dbReference type="ARBA" id="ARBA00011802"/>
    </source>
</evidence>
<dbReference type="GO" id="GO:0034975">
    <property type="term" value="P:protein folding in endoplasmic reticulum"/>
    <property type="evidence" value="ECO:0007669"/>
    <property type="project" value="InterPro"/>
</dbReference>
<sequence length="538" mass="61152">MKLLSSCRTLQFICILQAFGWSVHADDSFLSDKLVRKGQVQNVLEHRPATKPSCENSELTGPIETTLCDFETIESVNDELFNNLSDLVKTPFFRYFQADLYRECPFWDDFGSCANEGCAITTVDESDVPEKWRAKALSEVDPSSRDARHALPGCYYRDSDFCFLDDHTEGDYYDLQLVPERYTGYSGQDAQRVWRAIYEENCFGLSELNLMNSNSPAPVSLPDTMIEALHEDGVDSDAHCLEKRVYYKVISGLHTSISIHICHEWLNQSTGEWGPNLQCFIDRVASHPERLKYLYFNTILMLRAVSRLAPVLEGYDYCSSGNQLDDAHTHDYLGNIISISKEAGKFDESVLFRGENANILKEEFKTHFRNVTRIMDCVGCDKCRLWGKIQTMGVATALKVLFELDEKALSPQSNLLQRSEVVAMMNTLFRLSESLKAVDNFRRMWRELDQSESNVIAKHAEESTAAKTHPSPAAHDDLPPTNVFEQLRHRLKSIFKVCKNSTVDCIGIFAKLFWRTVNAVSVIFKPSGKEHGPGHKEL</sequence>
<dbReference type="OrthoDB" id="269384at2759"/>
<name>A0A9W8IUA7_9AGAR</name>
<evidence type="ECO:0000256" key="11">
    <source>
        <dbReference type="ARBA" id="ARBA00023002"/>
    </source>
</evidence>
<dbReference type="PANTHER" id="PTHR12613:SF0">
    <property type="entry name" value="ERO1-LIKE PROTEIN"/>
    <property type="match status" value="1"/>
</dbReference>
<dbReference type="Proteomes" id="UP001140091">
    <property type="component" value="Unassembled WGS sequence"/>
</dbReference>
<evidence type="ECO:0000256" key="3">
    <source>
        <dbReference type="ARBA" id="ARBA00008277"/>
    </source>
</evidence>
<dbReference type="GO" id="GO:0071949">
    <property type="term" value="F:FAD binding"/>
    <property type="evidence" value="ECO:0007669"/>
    <property type="project" value="InterPro"/>
</dbReference>
<evidence type="ECO:0000256" key="2">
    <source>
        <dbReference type="ARBA" id="ARBA00004367"/>
    </source>
</evidence>
<feature type="non-terminal residue" evidence="17">
    <location>
        <position position="538"/>
    </location>
</feature>
<evidence type="ECO:0000256" key="10">
    <source>
        <dbReference type="ARBA" id="ARBA00022982"/>
    </source>
</evidence>
<evidence type="ECO:0000256" key="6">
    <source>
        <dbReference type="ARBA" id="ARBA00022630"/>
    </source>
</evidence>
<dbReference type="AlphaFoldDB" id="A0A9W8IUA7"/>
<keyword evidence="12" id="KW-0472">Membrane</keyword>
<dbReference type="GO" id="GO:0015035">
    <property type="term" value="F:protein-disulfide reductase activity"/>
    <property type="evidence" value="ECO:0007669"/>
    <property type="project" value="InterPro"/>
</dbReference>
<keyword evidence="18" id="KW-1185">Reference proteome</keyword>
<evidence type="ECO:0000313" key="18">
    <source>
        <dbReference type="Proteomes" id="UP001140091"/>
    </source>
</evidence>
<dbReference type="GO" id="GO:0005789">
    <property type="term" value="C:endoplasmic reticulum membrane"/>
    <property type="evidence" value="ECO:0007669"/>
    <property type="project" value="UniProtKB-SubCell"/>
</dbReference>
<comment type="subunit">
    <text evidence="4">May function both as a monomer and a homodimer.</text>
</comment>
<evidence type="ECO:0000256" key="15">
    <source>
        <dbReference type="ARBA" id="ARBA00023284"/>
    </source>
</evidence>
<evidence type="ECO:0000256" key="14">
    <source>
        <dbReference type="ARBA" id="ARBA00023180"/>
    </source>
</evidence>
<comment type="similarity">
    <text evidence="3">Belongs to the EROs family.</text>
</comment>
<evidence type="ECO:0000256" key="5">
    <source>
        <dbReference type="ARBA" id="ARBA00022448"/>
    </source>
</evidence>
<evidence type="ECO:0000256" key="12">
    <source>
        <dbReference type="ARBA" id="ARBA00023136"/>
    </source>
</evidence>
<dbReference type="PANTHER" id="PTHR12613">
    <property type="entry name" value="ERO1-RELATED"/>
    <property type="match status" value="1"/>
</dbReference>
<keyword evidence="13" id="KW-1015">Disulfide bond</keyword>
<dbReference type="EMBL" id="JANBPK010001477">
    <property type="protein sequence ID" value="KAJ2922727.1"/>
    <property type="molecule type" value="Genomic_DNA"/>
</dbReference>
<evidence type="ECO:0000313" key="17">
    <source>
        <dbReference type="EMBL" id="KAJ2922727.1"/>
    </source>
</evidence>
<gene>
    <name evidence="17" type="ORF">H1R20_g14365</name>
</gene>
<evidence type="ECO:0000256" key="9">
    <source>
        <dbReference type="ARBA" id="ARBA00022827"/>
    </source>
</evidence>
<keyword evidence="10" id="KW-0249">Electron transport</keyword>
<keyword evidence="15" id="KW-0676">Redox-active center</keyword>
<keyword evidence="9" id="KW-0274">FAD</keyword>
<organism evidence="17 18">
    <name type="scientific">Candolleomyces eurysporus</name>
    <dbReference type="NCBI Taxonomy" id="2828524"/>
    <lineage>
        <taxon>Eukaryota</taxon>
        <taxon>Fungi</taxon>
        <taxon>Dikarya</taxon>
        <taxon>Basidiomycota</taxon>
        <taxon>Agaricomycotina</taxon>
        <taxon>Agaricomycetes</taxon>
        <taxon>Agaricomycetidae</taxon>
        <taxon>Agaricales</taxon>
        <taxon>Agaricineae</taxon>
        <taxon>Psathyrellaceae</taxon>
        <taxon>Candolleomyces</taxon>
    </lineage>
</organism>
<evidence type="ECO:0000256" key="16">
    <source>
        <dbReference type="SAM" id="SignalP"/>
    </source>
</evidence>
<keyword evidence="8" id="KW-0256">Endoplasmic reticulum</keyword>
<feature type="chain" id="PRO_5040847945" description="Endoplasmic oxidoreductin" evidence="16">
    <location>
        <begin position="26"/>
        <end position="538"/>
    </location>
</feature>